<gene>
    <name evidence="4" type="ORF">HNR31_002292</name>
</gene>
<keyword evidence="5" id="KW-1185">Reference proteome</keyword>
<dbReference type="InterPro" id="IPR009057">
    <property type="entry name" value="Homeodomain-like_sf"/>
</dbReference>
<dbReference type="InterPro" id="IPR001647">
    <property type="entry name" value="HTH_TetR"/>
</dbReference>
<protein>
    <submittedName>
        <fullName evidence="4">AcrR family transcriptional regulator</fullName>
    </submittedName>
</protein>
<organism evidence="4 5">
    <name type="scientific">Thermaerobacillus caldiproteolyticus</name>
    <dbReference type="NCBI Taxonomy" id="247480"/>
    <lineage>
        <taxon>Bacteria</taxon>
        <taxon>Bacillati</taxon>
        <taxon>Bacillota</taxon>
        <taxon>Bacilli</taxon>
        <taxon>Bacillales</taxon>
        <taxon>Anoxybacillaceae</taxon>
        <taxon>Thermaerobacillus</taxon>
    </lineage>
</organism>
<comment type="caution">
    <text evidence="4">The sequence shown here is derived from an EMBL/GenBank/DDBJ whole genome shotgun (WGS) entry which is preliminary data.</text>
</comment>
<name>A0A7V9Z7Q1_9BACL</name>
<feature type="domain" description="HTH tetR-type" evidence="3">
    <location>
        <begin position="9"/>
        <end position="69"/>
    </location>
</feature>
<dbReference type="PANTHER" id="PTHR43479">
    <property type="entry name" value="ACREF/ENVCD OPERON REPRESSOR-RELATED"/>
    <property type="match status" value="1"/>
</dbReference>
<proteinExistence type="predicted"/>
<evidence type="ECO:0000259" key="3">
    <source>
        <dbReference type="PROSITE" id="PS50977"/>
    </source>
</evidence>
<dbReference type="PANTHER" id="PTHR43479:SF21">
    <property type="entry name" value="TRANSCRIPTIONAL REGULATOR, TETR FAMILY"/>
    <property type="match status" value="1"/>
</dbReference>
<dbReference type="Gene3D" id="1.10.357.10">
    <property type="entry name" value="Tetracycline Repressor, domain 2"/>
    <property type="match status" value="1"/>
</dbReference>
<dbReference type="InterPro" id="IPR050624">
    <property type="entry name" value="HTH-type_Tx_Regulator"/>
</dbReference>
<reference evidence="4 5" key="1">
    <citation type="submission" date="2020-07" db="EMBL/GenBank/DDBJ databases">
        <title>Genomic Encyclopedia of Type Strains, Phase IV (KMG-IV): sequencing the most valuable type-strain genomes for metagenomic binning, comparative biology and taxonomic classification.</title>
        <authorList>
            <person name="Goeker M."/>
        </authorList>
    </citation>
    <scope>NUCLEOTIDE SEQUENCE [LARGE SCALE GENOMIC DNA]</scope>
    <source>
        <strain evidence="4 5">DSM 15730</strain>
    </source>
</reference>
<dbReference type="RefSeq" id="WP_181556296.1">
    <property type="nucleotide sequence ID" value="NZ_JACDUT010000006.1"/>
</dbReference>
<evidence type="ECO:0000256" key="1">
    <source>
        <dbReference type="ARBA" id="ARBA00023125"/>
    </source>
</evidence>
<evidence type="ECO:0000313" key="5">
    <source>
        <dbReference type="Proteomes" id="UP000523087"/>
    </source>
</evidence>
<sequence>MSGFAKRTERKKQDIKRATLEMLKDTDPKNIKISDIAKKANVSQVTIYNHFHSKEQLIREVIIEYLIEQVEQREQFLKADRPFQEKVEYIIFEKKRAIRQIRVDLFQNLMKEDEQIRNVVESLYQTRIIPLFIEMVKEAQQKREIAPNISIDTLLFYLKIWREMGDRLHPSLYDERFTEELARLFFYGVKGADCHEC</sequence>
<dbReference type="Proteomes" id="UP000523087">
    <property type="component" value="Unassembled WGS sequence"/>
</dbReference>
<dbReference type="PROSITE" id="PS50977">
    <property type="entry name" value="HTH_TETR_2"/>
    <property type="match status" value="1"/>
</dbReference>
<dbReference type="SUPFAM" id="SSF46689">
    <property type="entry name" value="Homeodomain-like"/>
    <property type="match status" value="1"/>
</dbReference>
<dbReference type="AlphaFoldDB" id="A0A7V9Z7Q1"/>
<dbReference type="EMBL" id="JACDUT010000006">
    <property type="protein sequence ID" value="MBA2875504.1"/>
    <property type="molecule type" value="Genomic_DNA"/>
</dbReference>
<evidence type="ECO:0000313" key="4">
    <source>
        <dbReference type="EMBL" id="MBA2875504.1"/>
    </source>
</evidence>
<feature type="DNA-binding region" description="H-T-H motif" evidence="2">
    <location>
        <begin position="32"/>
        <end position="51"/>
    </location>
</feature>
<evidence type="ECO:0000256" key="2">
    <source>
        <dbReference type="PROSITE-ProRule" id="PRU00335"/>
    </source>
</evidence>
<dbReference type="Pfam" id="PF00440">
    <property type="entry name" value="TetR_N"/>
    <property type="match status" value="1"/>
</dbReference>
<accession>A0A7V9Z7Q1</accession>
<keyword evidence="1 2" id="KW-0238">DNA-binding</keyword>
<dbReference type="GO" id="GO:0003677">
    <property type="term" value="F:DNA binding"/>
    <property type="evidence" value="ECO:0007669"/>
    <property type="project" value="UniProtKB-UniRule"/>
</dbReference>